<evidence type="ECO:0000256" key="4">
    <source>
        <dbReference type="ARBA" id="ARBA00022475"/>
    </source>
</evidence>
<feature type="transmembrane region" description="Helical" evidence="8">
    <location>
        <begin position="311"/>
        <end position="330"/>
    </location>
</feature>
<evidence type="ECO:0000313" key="10">
    <source>
        <dbReference type="Proteomes" id="UP000223709"/>
    </source>
</evidence>
<comment type="similarity">
    <text evidence="2">Belongs to the binding-protein-dependent transport system permease family. FecCD subfamily.</text>
</comment>
<keyword evidence="3" id="KW-0813">Transport</keyword>
<evidence type="ECO:0000256" key="2">
    <source>
        <dbReference type="ARBA" id="ARBA00007935"/>
    </source>
</evidence>
<dbReference type="InterPro" id="IPR037294">
    <property type="entry name" value="ABC_BtuC-like"/>
</dbReference>
<evidence type="ECO:0000256" key="7">
    <source>
        <dbReference type="ARBA" id="ARBA00023136"/>
    </source>
</evidence>
<dbReference type="CDD" id="cd06550">
    <property type="entry name" value="TM_ABC_iron-siderophores_like"/>
    <property type="match status" value="1"/>
</dbReference>
<dbReference type="GO" id="GO:0033214">
    <property type="term" value="P:siderophore-iron import into cell"/>
    <property type="evidence" value="ECO:0007669"/>
    <property type="project" value="TreeGrafter"/>
</dbReference>
<sequence length="339" mass="35549">MKKTRLTIILLMILTLVSAIITLCMGAVRIPVQDTLSILLRHLFGTDTGTSVSVAFEQIVWQIRMPRIILGFLTGSGLALCGCVMQAVVQNPMADPYILGVSAGATLGATGSLFLGLGVISGFWAFVGAGGACFLVLALSSADGKTTSVKLILSGMIVNALLTAFSNFIIAVAGDSDGMMSIKFWTMGSLTRAGWKNIGPIALIVLAAAVFFRTQAQTLDGLMLGEEAASTIGINTFRCRLVYLLVLSVLTGALVSVCGTIGFVGLIIPHVSRAIAGTAHRKLLPIAALSGGLFMLWVDAIARSLIPNTELPVGIFTALVGAPFFVYVMVRKKYGFGGN</sequence>
<dbReference type="GO" id="GO:0022857">
    <property type="term" value="F:transmembrane transporter activity"/>
    <property type="evidence" value="ECO:0007669"/>
    <property type="project" value="InterPro"/>
</dbReference>
<feature type="transmembrane region" description="Helical" evidence="8">
    <location>
        <begin position="68"/>
        <end position="89"/>
    </location>
</feature>
<accession>A0A291TBX0</accession>
<evidence type="ECO:0000256" key="5">
    <source>
        <dbReference type="ARBA" id="ARBA00022692"/>
    </source>
</evidence>
<feature type="transmembrane region" description="Helical" evidence="8">
    <location>
        <begin position="283"/>
        <end position="302"/>
    </location>
</feature>
<dbReference type="PANTHER" id="PTHR30472">
    <property type="entry name" value="FERRIC ENTEROBACTIN TRANSPORT SYSTEM PERMEASE PROTEIN"/>
    <property type="match status" value="1"/>
</dbReference>
<gene>
    <name evidence="9" type="ORF">CRH10_10195</name>
</gene>
<name>A0A291TBX0_9FIRM</name>
<feature type="transmembrane region" description="Helical" evidence="8">
    <location>
        <begin position="151"/>
        <end position="173"/>
    </location>
</feature>
<feature type="transmembrane region" description="Helical" evidence="8">
    <location>
        <begin position="36"/>
        <end position="56"/>
    </location>
</feature>
<dbReference type="RefSeq" id="WP_098924416.1">
    <property type="nucleotide sequence ID" value="NZ_CP023819.1"/>
</dbReference>
<comment type="subcellular location">
    <subcellularLocation>
        <location evidence="1">Cell membrane</location>
        <topology evidence="1">Multi-pass membrane protein</topology>
    </subcellularLocation>
</comment>
<evidence type="ECO:0000256" key="1">
    <source>
        <dbReference type="ARBA" id="ARBA00004651"/>
    </source>
</evidence>
<evidence type="ECO:0000256" key="3">
    <source>
        <dbReference type="ARBA" id="ARBA00022448"/>
    </source>
</evidence>
<keyword evidence="4" id="KW-1003">Cell membrane</keyword>
<evidence type="ECO:0000313" key="9">
    <source>
        <dbReference type="EMBL" id="ATL90642.1"/>
    </source>
</evidence>
<feature type="transmembrane region" description="Helical" evidence="8">
    <location>
        <begin position="241"/>
        <end position="271"/>
    </location>
</feature>
<feature type="transmembrane region" description="Helical" evidence="8">
    <location>
        <begin position="193"/>
        <end position="212"/>
    </location>
</feature>
<dbReference type="EMBL" id="CP023819">
    <property type="protein sequence ID" value="ATL90642.1"/>
    <property type="molecule type" value="Genomic_DNA"/>
</dbReference>
<evidence type="ECO:0000256" key="8">
    <source>
        <dbReference type="SAM" id="Phobius"/>
    </source>
</evidence>
<dbReference type="GO" id="GO:0005886">
    <property type="term" value="C:plasma membrane"/>
    <property type="evidence" value="ECO:0007669"/>
    <property type="project" value="UniProtKB-SubCell"/>
</dbReference>
<proteinExistence type="inferred from homology"/>
<keyword evidence="5 8" id="KW-0812">Transmembrane</keyword>
<dbReference type="Gene3D" id="1.10.3470.10">
    <property type="entry name" value="ABC transporter involved in vitamin B12 uptake, BtuC"/>
    <property type="match status" value="1"/>
</dbReference>
<dbReference type="Pfam" id="PF01032">
    <property type="entry name" value="FecCD"/>
    <property type="match status" value="1"/>
</dbReference>
<feature type="transmembrane region" description="Helical" evidence="8">
    <location>
        <begin position="109"/>
        <end position="139"/>
    </location>
</feature>
<keyword evidence="7 8" id="KW-0472">Membrane</keyword>
<protein>
    <submittedName>
        <fullName evidence="9">Iron ABC transporter permease</fullName>
    </submittedName>
</protein>
<organism evidence="9 10">
    <name type="scientific">Faecalibacterium prausnitzii</name>
    <dbReference type="NCBI Taxonomy" id="853"/>
    <lineage>
        <taxon>Bacteria</taxon>
        <taxon>Bacillati</taxon>
        <taxon>Bacillota</taxon>
        <taxon>Clostridia</taxon>
        <taxon>Eubacteriales</taxon>
        <taxon>Oscillospiraceae</taxon>
        <taxon>Faecalibacterium</taxon>
    </lineage>
</organism>
<dbReference type="InterPro" id="IPR000522">
    <property type="entry name" value="ABC_transptr_permease_BtuC"/>
</dbReference>
<dbReference type="PANTHER" id="PTHR30472:SF25">
    <property type="entry name" value="ABC TRANSPORTER PERMEASE PROTEIN MJ0876-RELATED"/>
    <property type="match status" value="1"/>
</dbReference>
<dbReference type="SUPFAM" id="SSF81345">
    <property type="entry name" value="ABC transporter involved in vitamin B12 uptake, BtuC"/>
    <property type="match status" value="1"/>
</dbReference>
<dbReference type="Proteomes" id="UP000223709">
    <property type="component" value="Chromosome"/>
</dbReference>
<dbReference type="AlphaFoldDB" id="A0A291TBX0"/>
<keyword evidence="6 8" id="KW-1133">Transmembrane helix</keyword>
<evidence type="ECO:0000256" key="6">
    <source>
        <dbReference type="ARBA" id="ARBA00022989"/>
    </source>
</evidence>
<reference evidence="9 10" key="1">
    <citation type="submission" date="2017-10" db="EMBL/GenBank/DDBJ databases">
        <title>Complete Genome Sequence of Faecalibacterium prausnitzii isolated from the gut of healthy adult Indian.</title>
        <authorList>
            <person name="Bag S."/>
            <person name="Ghosh T.S."/>
            <person name="Das B."/>
        </authorList>
    </citation>
    <scope>NUCLEOTIDE SEQUENCE [LARGE SCALE GENOMIC DNA]</scope>
    <source>
        <strain evidence="9 10">Indica</strain>
    </source>
</reference>
<dbReference type="FunFam" id="1.10.3470.10:FF:000001">
    <property type="entry name" value="Vitamin B12 ABC transporter permease BtuC"/>
    <property type="match status" value="1"/>
</dbReference>